<dbReference type="InterPro" id="IPR051801">
    <property type="entry name" value="GH28_Enzymes"/>
</dbReference>
<keyword evidence="3 4" id="KW-0326">Glycosidase</keyword>
<dbReference type="PANTHER" id="PTHR31339:SF9">
    <property type="entry name" value="PLASMIN AND FIBRONECTIN-BINDING PROTEIN A"/>
    <property type="match status" value="1"/>
</dbReference>
<dbReference type="InterPro" id="IPR000743">
    <property type="entry name" value="Glyco_hydro_28"/>
</dbReference>
<comment type="similarity">
    <text evidence="1 4">Belongs to the glycosyl hydrolase 28 family.</text>
</comment>
<dbReference type="GO" id="GO:0004650">
    <property type="term" value="F:polygalacturonase activity"/>
    <property type="evidence" value="ECO:0007669"/>
    <property type="project" value="InterPro"/>
</dbReference>
<dbReference type="Proteomes" id="UP000609172">
    <property type="component" value="Unassembled WGS sequence"/>
</dbReference>
<dbReference type="InterPro" id="IPR011050">
    <property type="entry name" value="Pectin_lyase_fold/virulence"/>
</dbReference>
<feature type="chain" id="PRO_5036771832" evidence="5">
    <location>
        <begin position="28"/>
        <end position="459"/>
    </location>
</feature>
<keyword evidence="5" id="KW-0732">Signal</keyword>
<dbReference type="InterPro" id="IPR006626">
    <property type="entry name" value="PbH1"/>
</dbReference>
<name>A0A934PPJ5_9FLAO</name>
<dbReference type="PANTHER" id="PTHR31339">
    <property type="entry name" value="PECTIN LYASE-RELATED"/>
    <property type="match status" value="1"/>
</dbReference>
<evidence type="ECO:0000256" key="4">
    <source>
        <dbReference type="RuleBase" id="RU361169"/>
    </source>
</evidence>
<proteinExistence type="inferred from homology"/>
<evidence type="ECO:0000256" key="2">
    <source>
        <dbReference type="ARBA" id="ARBA00022801"/>
    </source>
</evidence>
<evidence type="ECO:0000256" key="3">
    <source>
        <dbReference type="ARBA" id="ARBA00023295"/>
    </source>
</evidence>
<evidence type="ECO:0000313" key="6">
    <source>
        <dbReference type="EMBL" id="MBK0370748.1"/>
    </source>
</evidence>
<dbReference type="GO" id="GO:0005975">
    <property type="term" value="P:carbohydrate metabolic process"/>
    <property type="evidence" value="ECO:0007669"/>
    <property type="project" value="InterPro"/>
</dbReference>
<keyword evidence="7" id="KW-1185">Reference proteome</keyword>
<keyword evidence="2 4" id="KW-0378">Hydrolase</keyword>
<evidence type="ECO:0000313" key="7">
    <source>
        <dbReference type="Proteomes" id="UP000609172"/>
    </source>
</evidence>
<dbReference type="InterPro" id="IPR012334">
    <property type="entry name" value="Pectin_lyas_fold"/>
</dbReference>
<sequence length="459" mass="51435">MIKINKTNRKNRNWSLLILLFACTAFTQESDFHTQKADAIVNAIQLPTIPDYSVNVKKLGAKGNAIANDKKYFDKAMALCQKNKGGTIVVPEGDYQLNGPIHFVSNVKLQIDKNAILRFSDNPDDYLPLVPTSWEGTFIYNYSPLIYAYNCTNIAITGEGTIDGEGGKTWHSFKEKEGPGKAKTREMNHNNTPISERKFGKGYFLRPQLIQFFNCKNILVEGVKIEDAPFWCLHLLKSESITIRNLRYHSLNKNNDGIDPEYAKNVLIENIHFDNGDDNIAIKAGRDTEGRANSNTPSENIVIRNCNFKGLHGVVLGSEMSAGVQNVFIENCQTIGYLKRGIYFKTNADRGGYIKNIYARNIKLDEVEDAIYITANYMGEGKGHQTEISNAYFSNISCNKANQTGIVIQGFPDKKVHDLYFDNIEIKAAKNAISSEYTENIIMNNLVIGERATIPTAAK</sequence>
<dbReference type="EMBL" id="JAEHFV010000006">
    <property type="protein sequence ID" value="MBK0370748.1"/>
    <property type="molecule type" value="Genomic_DNA"/>
</dbReference>
<comment type="caution">
    <text evidence="6">The sequence shown here is derived from an EMBL/GenBank/DDBJ whole genome shotgun (WGS) entry which is preliminary data.</text>
</comment>
<dbReference type="SUPFAM" id="SSF51126">
    <property type="entry name" value="Pectin lyase-like"/>
    <property type="match status" value="1"/>
</dbReference>
<feature type="signal peptide" evidence="5">
    <location>
        <begin position="1"/>
        <end position="27"/>
    </location>
</feature>
<dbReference type="Gene3D" id="2.160.20.10">
    <property type="entry name" value="Single-stranded right-handed beta-helix, Pectin lyase-like"/>
    <property type="match status" value="1"/>
</dbReference>
<evidence type="ECO:0000256" key="1">
    <source>
        <dbReference type="ARBA" id="ARBA00008834"/>
    </source>
</evidence>
<evidence type="ECO:0000256" key="5">
    <source>
        <dbReference type="SAM" id="SignalP"/>
    </source>
</evidence>
<dbReference type="SMART" id="SM00710">
    <property type="entry name" value="PbH1"/>
    <property type="match status" value="7"/>
</dbReference>
<dbReference type="AlphaFoldDB" id="A0A934PPJ5"/>
<accession>A0A934PPJ5</accession>
<dbReference type="Pfam" id="PF00295">
    <property type="entry name" value="Glyco_hydro_28"/>
    <property type="match status" value="1"/>
</dbReference>
<dbReference type="RefSeq" id="WP_200106880.1">
    <property type="nucleotide sequence ID" value="NZ_JAEHFV010000006.1"/>
</dbReference>
<protein>
    <submittedName>
        <fullName evidence="6">Glycoside hydrolase family 28 protein</fullName>
    </submittedName>
</protein>
<reference evidence="6" key="1">
    <citation type="submission" date="2020-12" db="EMBL/GenBank/DDBJ databases">
        <title>Bacterial novel species Flavobacterium sp. SE-1-e isolated from soil.</title>
        <authorList>
            <person name="Jung H.-Y."/>
        </authorList>
    </citation>
    <scope>NUCLEOTIDE SEQUENCE</scope>
    <source>
        <strain evidence="6">SE-1-e</strain>
    </source>
</reference>
<dbReference type="PROSITE" id="PS51257">
    <property type="entry name" value="PROKAR_LIPOPROTEIN"/>
    <property type="match status" value="1"/>
</dbReference>
<organism evidence="6 7">
    <name type="scientific">Flavobacterium agrisoli</name>
    <dbReference type="NCBI Taxonomy" id="2793066"/>
    <lineage>
        <taxon>Bacteria</taxon>
        <taxon>Pseudomonadati</taxon>
        <taxon>Bacteroidota</taxon>
        <taxon>Flavobacteriia</taxon>
        <taxon>Flavobacteriales</taxon>
        <taxon>Flavobacteriaceae</taxon>
        <taxon>Flavobacterium</taxon>
    </lineage>
</organism>
<gene>
    <name evidence="6" type="ORF">I5M07_13005</name>
</gene>